<protein>
    <submittedName>
        <fullName evidence="1">9576_t:CDS:1</fullName>
    </submittedName>
</protein>
<organism evidence="1 2">
    <name type="scientific">Gigaspora margarita</name>
    <dbReference type="NCBI Taxonomy" id="4874"/>
    <lineage>
        <taxon>Eukaryota</taxon>
        <taxon>Fungi</taxon>
        <taxon>Fungi incertae sedis</taxon>
        <taxon>Mucoromycota</taxon>
        <taxon>Glomeromycotina</taxon>
        <taxon>Glomeromycetes</taxon>
        <taxon>Diversisporales</taxon>
        <taxon>Gigasporaceae</taxon>
        <taxon>Gigaspora</taxon>
    </lineage>
</organism>
<gene>
    <name evidence="1" type="ORF">GMARGA_LOCUS14524</name>
</gene>
<evidence type="ECO:0000313" key="2">
    <source>
        <dbReference type="Proteomes" id="UP000789901"/>
    </source>
</evidence>
<evidence type="ECO:0000313" key="1">
    <source>
        <dbReference type="EMBL" id="CAG8732472.1"/>
    </source>
</evidence>
<reference evidence="1 2" key="1">
    <citation type="submission" date="2021-06" db="EMBL/GenBank/DDBJ databases">
        <authorList>
            <person name="Kallberg Y."/>
            <person name="Tangrot J."/>
            <person name="Rosling A."/>
        </authorList>
    </citation>
    <scope>NUCLEOTIDE SEQUENCE [LARGE SCALE GENOMIC DNA]</scope>
    <source>
        <strain evidence="1 2">120-4 pot B 10/14</strain>
    </source>
</reference>
<comment type="caution">
    <text evidence="1">The sequence shown here is derived from an EMBL/GenBank/DDBJ whole genome shotgun (WGS) entry which is preliminary data.</text>
</comment>
<proteinExistence type="predicted"/>
<sequence>MHITEGNELNKKQPGFRCNLGSKFSNIKETSSAAVTSLYNHLFLNSNTRFSGPYILGWDNKDLLDASLEGVEFQPFAFKVEKYLIQIINIGIKSNSDLMGYSINEHKDIEIAIKDIWKTTITNIKPDQKNINKNKPKLPRISNWHQFKYPIEEWALKEMQEYRKWNGRKHMTVHIIELLKSFFYAGNIDKSKRYTAKDMLDALEKKAEVGELETSEVPKLKTIENWIRHYTQQYKKDLAKKA</sequence>
<accession>A0ABN7V6Q2</accession>
<name>A0ABN7V6Q2_GIGMA</name>
<dbReference type="Proteomes" id="UP000789901">
    <property type="component" value="Unassembled WGS sequence"/>
</dbReference>
<dbReference type="EMBL" id="CAJVQB010009665">
    <property type="protein sequence ID" value="CAG8732472.1"/>
    <property type="molecule type" value="Genomic_DNA"/>
</dbReference>
<keyword evidence="2" id="KW-1185">Reference proteome</keyword>